<feature type="domain" description="Phospholipase/carboxylesterase/thioesterase" evidence="2">
    <location>
        <begin position="64"/>
        <end position="255"/>
    </location>
</feature>
<proteinExistence type="inferred from homology"/>
<dbReference type="Pfam" id="PF02230">
    <property type="entry name" value="Abhydrolase_2"/>
    <property type="match status" value="1"/>
</dbReference>
<dbReference type="InParanoid" id="T0R817"/>
<dbReference type="GO" id="GO:0005737">
    <property type="term" value="C:cytoplasm"/>
    <property type="evidence" value="ECO:0007669"/>
    <property type="project" value="TreeGrafter"/>
</dbReference>
<gene>
    <name evidence="3" type="ORF">SDRG_14052</name>
</gene>
<dbReference type="VEuPathDB" id="FungiDB:SDRG_14052"/>
<dbReference type="EMBL" id="JH767197">
    <property type="protein sequence ID" value="EQC28228.1"/>
    <property type="molecule type" value="Genomic_DNA"/>
</dbReference>
<dbReference type="AlphaFoldDB" id="T0R817"/>
<dbReference type="InterPro" id="IPR050565">
    <property type="entry name" value="LYPA1-2/EST-like"/>
</dbReference>
<sequence length="295" mass="31846">MNVGETVQAGDGVGEVVQVHAKGRAVLLKSSATQHTRWYFAHELSPVERSVALAPERFPTPLQTFSVQPSDTSNENLVVFLHGLGDTHAASFALGQAMALPQTALLSMRAPHALPFDLGYSWYHALDDQGDVLPTGVAHTARDQSMAELLPMLHETLRVLHTVYGWPYNRLFLFGLAQGAHAALSVATTFPERLGGVVSLSGGLLSPPLPAFKQHTPVVLLHSKNDPLVSASAWAACHAGCQSALGRVETHVFDVPGPLSLATREEMHPVMAFFAESLYLRNLALEQQADIIEVK</sequence>
<dbReference type="SUPFAM" id="SSF53474">
    <property type="entry name" value="alpha/beta-Hydrolases"/>
    <property type="match status" value="1"/>
</dbReference>
<dbReference type="Gene3D" id="3.40.50.1820">
    <property type="entry name" value="alpha/beta hydrolase"/>
    <property type="match status" value="1"/>
</dbReference>
<protein>
    <recommendedName>
        <fullName evidence="2">Phospholipase/carboxylesterase/thioesterase domain-containing protein</fullName>
    </recommendedName>
</protein>
<dbReference type="eggNOG" id="KOG2112">
    <property type="taxonomic scope" value="Eukaryota"/>
</dbReference>
<dbReference type="STRING" id="1156394.T0R817"/>
<dbReference type="InterPro" id="IPR003140">
    <property type="entry name" value="PLipase/COase/thioEstase"/>
</dbReference>
<reference evidence="3 4" key="1">
    <citation type="submission" date="2012-04" db="EMBL/GenBank/DDBJ databases">
        <title>The Genome Sequence of Saprolegnia declina VS20.</title>
        <authorList>
            <consortium name="The Broad Institute Genome Sequencing Platform"/>
            <person name="Russ C."/>
            <person name="Nusbaum C."/>
            <person name="Tyler B."/>
            <person name="van West P."/>
            <person name="Dieguez-Uribeondo J."/>
            <person name="de Bruijn I."/>
            <person name="Tripathy S."/>
            <person name="Jiang R."/>
            <person name="Young S.K."/>
            <person name="Zeng Q."/>
            <person name="Gargeya S."/>
            <person name="Fitzgerald M."/>
            <person name="Haas B."/>
            <person name="Abouelleil A."/>
            <person name="Alvarado L."/>
            <person name="Arachchi H.M."/>
            <person name="Berlin A."/>
            <person name="Chapman S.B."/>
            <person name="Goldberg J."/>
            <person name="Griggs A."/>
            <person name="Gujja S."/>
            <person name="Hansen M."/>
            <person name="Howarth C."/>
            <person name="Imamovic A."/>
            <person name="Larimer J."/>
            <person name="McCowen C."/>
            <person name="Montmayeur A."/>
            <person name="Murphy C."/>
            <person name="Neiman D."/>
            <person name="Pearson M."/>
            <person name="Priest M."/>
            <person name="Roberts A."/>
            <person name="Saif S."/>
            <person name="Shea T."/>
            <person name="Sisk P."/>
            <person name="Sykes S."/>
            <person name="Wortman J."/>
            <person name="Nusbaum C."/>
            <person name="Birren B."/>
        </authorList>
    </citation>
    <scope>NUCLEOTIDE SEQUENCE [LARGE SCALE GENOMIC DNA]</scope>
    <source>
        <strain evidence="3 4">VS20</strain>
    </source>
</reference>
<evidence type="ECO:0000313" key="3">
    <source>
        <dbReference type="EMBL" id="EQC28228.1"/>
    </source>
</evidence>
<comment type="similarity">
    <text evidence="1">Belongs to the AB hydrolase superfamily. AB hydrolase 2 family.</text>
</comment>
<dbReference type="GeneID" id="19954779"/>
<dbReference type="GO" id="GO:0052689">
    <property type="term" value="F:carboxylic ester hydrolase activity"/>
    <property type="evidence" value="ECO:0007669"/>
    <property type="project" value="TreeGrafter"/>
</dbReference>
<dbReference type="GO" id="GO:0008474">
    <property type="term" value="F:palmitoyl-(protein) hydrolase activity"/>
    <property type="evidence" value="ECO:0007669"/>
    <property type="project" value="TreeGrafter"/>
</dbReference>
<dbReference type="PANTHER" id="PTHR10655:SF67">
    <property type="entry name" value="PHOSPHOLIPASE_CARBOXYLESTERASE SUPERFAMILY (AFU_ORTHOLOGUE AFUA_5G09340)"/>
    <property type="match status" value="1"/>
</dbReference>
<keyword evidence="4" id="KW-1185">Reference proteome</keyword>
<name>T0R817_SAPDV</name>
<evidence type="ECO:0000259" key="2">
    <source>
        <dbReference type="Pfam" id="PF02230"/>
    </source>
</evidence>
<evidence type="ECO:0000256" key="1">
    <source>
        <dbReference type="ARBA" id="ARBA00006499"/>
    </source>
</evidence>
<dbReference type="InterPro" id="IPR029058">
    <property type="entry name" value="AB_hydrolase_fold"/>
</dbReference>
<dbReference type="RefSeq" id="XP_008618377.1">
    <property type="nucleotide sequence ID" value="XM_008620155.1"/>
</dbReference>
<dbReference type="OMA" id="VMQFFAR"/>
<accession>T0R817</accession>
<organism evidence="3 4">
    <name type="scientific">Saprolegnia diclina (strain VS20)</name>
    <dbReference type="NCBI Taxonomy" id="1156394"/>
    <lineage>
        <taxon>Eukaryota</taxon>
        <taxon>Sar</taxon>
        <taxon>Stramenopiles</taxon>
        <taxon>Oomycota</taxon>
        <taxon>Saprolegniomycetes</taxon>
        <taxon>Saprolegniales</taxon>
        <taxon>Saprolegniaceae</taxon>
        <taxon>Saprolegnia</taxon>
    </lineage>
</organism>
<dbReference type="OrthoDB" id="437457at2759"/>
<dbReference type="Proteomes" id="UP000030762">
    <property type="component" value="Unassembled WGS sequence"/>
</dbReference>
<evidence type="ECO:0000313" key="4">
    <source>
        <dbReference type="Proteomes" id="UP000030762"/>
    </source>
</evidence>
<dbReference type="PANTHER" id="PTHR10655">
    <property type="entry name" value="LYSOPHOSPHOLIPASE-RELATED"/>
    <property type="match status" value="1"/>
</dbReference>